<dbReference type="PATRIC" id="fig|1129794.4.peg.691"/>
<keyword evidence="9 10" id="KW-0472">Membrane</keyword>
<feature type="transmembrane region" description="Helical" evidence="10">
    <location>
        <begin position="62"/>
        <end position="79"/>
    </location>
</feature>
<proteinExistence type="inferred from homology"/>
<dbReference type="PANTHER" id="PTHR36122">
    <property type="entry name" value="NICOTINAMIDE RIBOSIDE TRANSPORTER PNUC"/>
    <property type="match status" value="1"/>
</dbReference>
<dbReference type="KEGG" id="gps:C427_0699"/>
<evidence type="ECO:0000256" key="7">
    <source>
        <dbReference type="ARBA" id="ARBA00022692"/>
    </source>
</evidence>
<evidence type="ECO:0000256" key="2">
    <source>
        <dbReference type="ARBA" id="ARBA00004651"/>
    </source>
</evidence>
<keyword evidence="6" id="KW-1003">Cell membrane</keyword>
<evidence type="ECO:0000256" key="4">
    <source>
        <dbReference type="ARBA" id="ARBA00017522"/>
    </source>
</evidence>
<sequence>MDWLNWLQGFAGASPQEWVATVSGFLCVYLIIKRSIWCFAFGFVQVSIYAWIFYDVKLYSDMALHLFYIGFQVYGWMLWKNAQDSTGHVIVNQGTTKEYVLWIIAIITSTCLLGTIMNQYTDASFPYPDAFTTCASLAAQWLLSHKKLLNWMVWIVVDVVAIAIYWQKGLFPTSALYACFLVMAIVGQWQWYKYSVSNPNNSNKGQHNS</sequence>
<evidence type="ECO:0000313" key="11">
    <source>
        <dbReference type="EMBL" id="AGH42809.1"/>
    </source>
</evidence>
<reference evidence="11 12" key="1">
    <citation type="journal article" date="2013" name="Genome Announc.">
        <title>Complete Genome Sequence of Glaciecola psychrophila Strain 170T.</title>
        <authorList>
            <person name="Yin J."/>
            <person name="Chen J."/>
            <person name="Liu G."/>
            <person name="Yu Y."/>
            <person name="Song L."/>
            <person name="Wang X."/>
            <person name="Qu X."/>
        </authorList>
    </citation>
    <scope>NUCLEOTIDE SEQUENCE [LARGE SCALE GENOMIC DNA]</scope>
    <source>
        <strain evidence="11 12">170</strain>
    </source>
</reference>
<keyword evidence="8 10" id="KW-1133">Transmembrane helix</keyword>
<dbReference type="HOGENOM" id="CLU_076589_2_0_6"/>
<dbReference type="PANTHER" id="PTHR36122:SF2">
    <property type="entry name" value="NICOTINAMIDE RIBOSIDE TRANSPORTER PNUC"/>
    <property type="match status" value="1"/>
</dbReference>
<comment type="similarity">
    <text evidence="3">Belongs to the nicotinamide ribonucleoside (NR) uptake permease (TC 4.B.1) family.</text>
</comment>
<feature type="transmembrane region" description="Helical" evidence="10">
    <location>
        <begin position="36"/>
        <end position="56"/>
    </location>
</feature>
<keyword evidence="12" id="KW-1185">Reference proteome</keyword>
<dbReference type="eggNOG" id="COG3201">
    <property type="taxonomic scope" value="Bacteria"/>
</dbReference>
<evidence type="ECO:0000256" key="3">
    <source>
        <dbReference type="ARBA" id="ARBA00006669"/>
    </source>
</evidence>
<evidence type="ECO:0000256" key="8">
    <source>
        <dbReference type="ARBA" id="ARBA00022989"/>
    </source>
</evidence>
<dbReference type="InterPro" id="IPR006419">
    <property type="entry name" value="NMN_transpt_PnuC"/>
</dbReference>
<evidence type="ECO:0000256" key="5">
    <source>
        <dbReference type="ARBA" id="ARBA00022448"/>
    </source>
</evidence>
<dbReference type="EMBL" id="CP003837">
    <property type="protein sequence ID" value="AGH42809.1"/>
    <property type="molecule type" value="Genomic_DNA"/>
</dbReference>
<organism evidence="11 12">
    <name type="scientific">Paraglaciecola psychrophila 170</name>
    <dbReference type="NCBI Taxonomy" id="1129794"/>
    <lineage>
        <taxon>Bacteria</taxon>
        <taxon>Pseudomonadati</taxon>
        <taxon>Pseudomonadota</taxon>
        <taxon>Gammaproteobacteria</taxon>
        <taxon>Alteromonadales</taxon>
        <taxon>Alteromonadaceae</taxon>
        <taxon>Paraglaciecola</taxon>
    </lineage>
</organism>
<name>K7AMT1_9ALTE</name>
<dbReference type="NCBIfam" id="TIGR01528">
    <property type="entry name" value="NMN_trans_PnuC"/>
    <property type="match status" value="1"/>
</dbReference>
<dbReference type="Proteomes" id="UP000011864">
    <property type="component" value="Chromosome"/>
</dbReference>
<evidence type="ECO:0000256" key="6">
    <source>
        <dbReference type="ARBA" id="ARBA00022475"/>
    </source>
</evidence>
<feature type="transmembrane region" description="Helical" evidence="10">
    <location>
        <begin position="148"/>
        <end position="166"/>
    </location>
</feature>
<feature type="transmembrane region" description="Helical" evidence="10">
    <location>
        <begin position="6"/>
        <end position="29"/>
    </location>
</feature>
<dbReference type="GO" id="GO:0034257">
    <property type="term" value="F:nicotinamide riboside transmembrane transporter activity"/>
    <property type="evidence" value="ECO:0007669"/>
    <property type="project" value="InterPro"/>
</dbReference>
<evidence type="ECO:0000256" key="9">
    <source>
        <dbReference type="ARBA" id="ARBA00023136"/>
    </source>
</evidence>
<dbReference type="Pfam" id="PF04973">
    <property type="entry name" value="NMN_transporter"/>
    <property type="match status" value="1"/>
</dbReference>
<dbReference type="STRING" id="1129794.C427_0699"/>
<dbReference type="AlphaFoldDB" id="K7AMT1"/>
<dbReference type="RefSeq" id="WP_007636313.1">
    <property type="nucleotide sequence ID" value="NC_020514.1"/>
</dbReference>
<dbReference type="GO" id="GO:0005886">
    <property type="term" value="C:plasma membrane"/>
    <property type="evidence" value="ECO:0007669"/>
    <property type="project" value="UniProtKB-SubCell"/>
</dbReference>
<evidence type="ECO:0000313" key="12">
    <source>
        <dbReference type="Proteomes" id="UP000011864"/>
    </source>
</evidence>
<keyword evidence="7 10" id="KW-0812">Transmembrane</keyword>
<feature type="transmembrane region" description="Helical" evidence="10">
    <location>
        <begin position="175"/>
        <end position="192"/>
    </location>
</feature>
<evidence type="ECO:0000256" key="1">
    <source>
        <dbReference type="ARBA" id="ARBA00002672"/>
    </source>
</evidence>
<keyword evidence="5" id="KW-0813">Transport</keyword>
<comment type="subcellular location">
    <subcellularLocation>
        <location evidence="2">Cell membrane</location>
        <topology evidence="2">Multi-pass membrane protein</topology>
    </subcellularLocation>
</comment>
<feature type="transmembrane region" description="Helical" evidence="10">
    <location>
        <begin position="99"/>
        <end position="117"/>
    </location>
</feature>
<comment type="function">
    <text evidence="1">Required for nicotinamide riboside transport across the inner membrane.</text>
</comment>
<protein>
    <recommendedName>
        <fullName evidence="4">Nicotinamide riboside transporter PnuC</fullName>
    </recommendedName>
</protein>
<gene>
    <name evidence="11" type="ORF">C427_0699</name>
</gene>
<evidence type="ECO:0000256" key="10">
    <source>
        <dbReference type="SAM" id="Phobius"/>
    </source>
</evidence>
<accession>K7AMT1</accession>
<dbReference type="OrthoDB" id="9791248at2"/>